<dbReference type="PANTHER" id="PTHR11545">
    <property type="entry name" value="RIBOSOMAL PROTEIN L13"/>
    <property type="match status" value="1"/>
</dbReference>
<dbReference type="SUPFAM" id="SSF52161">
    <property type="entry name" value="Ribosomal protein L13"/>
    <property type="match status" value="1"/>
</dbReference>
<name>A0A1F5YFF0_9BACT</name>
<sequence>MKLTTKSTSIKDINRQWHLIDVKGKILGRIATQIAGHLIGKSKSYYVPYLDCSDHVVVINSSQIAVTGKKKEQKIYRHYSGFPGGQKEKLYKDVIKNQPERIIRQAVSGMLPKNKLRDSMLRRLYIFPDDNHPYQSKFSQTS</sequence>
<protein>
    <recommendedName>
        <fullName evidence="4">Large ribosomal subunit protein uL13</fullName>
    </recommendedName>
</protein>
<gene>
    <name evidence="4" type="primary">rplM</name>
    <name evidence="5" type="ORF">A2153_03945</name>
</gene>
<accession>A0A1F5YFF0</accession>
<organism evidence="5 6">
    <name type="scientific">Candidatus Gottesmanbacteria bacterium RBG_16_38_7b</name>
    <dbReference type="NCBI Taxonomy" id="1798372"/>
    <lineage>
        <taxon>Bacteria</taxon>
        <taxon>Candidatus Gottesmaniibacteriota</taxon>
    </lineage>
</organism>
<reference evidence="5 6" key="1">
    <citation type="journal article" date="2016" name="Nat. Commun.">
        <title>Thousands of microbial genomes shed light on interconnected biogeochemical processes in an aquifer system.</title>
        <authorList>
            <person name="Anantharaman K."/>
            <person name="Brown C.T."/>
            <person name="Hug L.A."/>
            <person name="Sharon I."/>
            <person name="Castelle C.J."/>
            <person name="Probst A.J."/>
            <person name="Thomas B.C."/>
            <person name="Singh A."/>
            <person name="Wilkins M.J."/>
            <person name="Karaoz U."/>
            <person name="Brodie E.L."/>
            <person name="Williams K.H."/>
            <person name="Hubbard S.S."/>
            <person name="Banfield J.F."/>
        </authorList>
    </citation>
    <scope>NUCLEOTIDE SEQUENCE [LARGE SCALE GENOMIC DNA]</scope>
</reference>
<evidence type="ECO:0000256" key="1">
    <source>
        <dbReference type="ARBA" id="ARBA00006227"/>
    </source>
</evidence>
<dbReference type="GO" id="GO:0006412">
    <property type="term" value="P:translation"/>
    <property type="evidence" value="ECO:0007669"/>
    <property type="project" value="UniProtKB-UniRule"/>
</dbReference>
<dbReference type="InterPro" id="IPR005823">
    <property type="entry name" value="Ribosomal_uL13_bac-type"/>
</dbReference>
<evidence type="ECO:0000313" key="6">
    <source>
        <dbReference type="Proteomes" id="UP000177396"/>
    </source>
</evidence>
<dbReference type="PANTHER" id="PTHR11545:SF2">
    <property type="entry name" value="LARGE RIBOSOMAL SUBUNIT PROTEIN UL13M"/>
    <property type="match status" value="1"/>
</dbReference>
<evidence type="ECO:0000256" key="4">
    <source>
        <dbReference type="HAMAP-Rule" id="MF_01366"/>
    </source>
</evidence>
<dbReference type="HAMAP" id="MF_01366">
    <property type="entry name" value="Ribosomal_uL13"/>
    <property type="match status" value="1"/>
</dbReference>
<comment type="caution">
    <text evidence="5">The sequence shown here is derived from an EMBL/GenBank/DDBJ whole genome shotgun (WGS) entry which is preliminary data.</text>
</comment>
<evidence type="ECO:0000313" key="5">
    <source>
        <dbReference type="EMBL" id="OGF98873.1"/>
    </source>
</evidence>
<evidence type="ECO:0000256" key="2">
    <source>
        <dbReference type="ARBA" id="ARBA00022980"/>
    </source>
</evidence>
<dbReference type="GO" id="GO:0005840">
    <property type="term" value="C:ribosome"/>
    <property type="evidence" value="ECO:0007669"/>
    <property type="project" value="UniProtKB-KW"/>
</dbReference>
<keyword evidence="3 4" id="KW-0687">Ribonucleoprotein</keyword>
<dbReference type="NCBIfam" id="TIGR01066">
    <property type="entry name" value="rplM_bact"/>
    <property type="match status" value="1"/>
</dbReference>
<comment type="subunit">
    <text evidence="4">Part of the 50S ribosomal subunit.</text>
</comment>
<dbReference type="CDD" id="cd00392">
    <property type="entry name" value="Ribosomal_L13"/>
    <property type="match status" value="1"/>
</dbReference>
<dbReference type="PIRSF" id="PIRSF002181">
    <property type="entry name" value="Ribosomal_L13"/>
    <property type="match status" value="1"/>
</dbReference>
<dbReference type="EMBL" id="MFJB01000081">
    <property type="protein sequence ID" value="OGF98873.1"/>
    <property type="molecule type" value="Genomic_DNA"/>
</dbReference>
<dbReference type="AlphaFoldDB" id="A0A1F5YFF0"/>
<dbReference type="GO" id="GO:0017148">
    <property type="term" value="P:negative regulation of translation"/>
    <property type="evidence" value="ECO:0007669"/>
    <property type="project" value="TreeGrafter"/>
</dbReference>
<dbReference type="Proteomes" id="UP000177396">
    <property type="component" value="Unassembled WGS sequence"/>
</dbReference>
<dbReference type="GO" id="GO:0003735">
    <property type="term" value="F:structural constituent of ribosome"/>
    <property type="evidence" value="ECO:0007669"/>
    <property type="project" value="InterPro"/>
</dbReference>
<comment type="similarity">
    <text evidence="1 4">Belongs to the universal ribosomal protein uL13 family.</text>
</comment>
<dbReference type="InterPro" id="IPR005822">
    <property type="entry name" value="Ribosomal_uL13"/>
</dbReference>
<dbReference type="Pfam" id="PF00572">
    <property type="entry name" value="Ribosomal_L13"/>
    <property type="match status" value="1"/>
</dbReference>
<dbReference type="GO" id="GO:1990904">
    <property type="term" value="C:ribonucleoprotein complex"/>
    <property type="evidence" value="ECO:0007669"/>
    <property type="project" value="UniProtKB-KW"/>
</dbReference>
<comment type="function">
    <text evidence="4">This protein is one of the early assembly proteins of the 50S ribosomal subunit, although it is not seen to bind rRNA by itself. It is important during the early stages of 50S assembly.</text>
</comment>
<dbReference type="Gene3D" id="3.90.1180.10">
    <property type="entry name" value="Ribosomal protein L13"/>
    <property type="match status" value="1"/>
</dbReference>
<dbReference type="GO" id="GO:0003729">
    <property type="term" value="F:mRNA binding"/>
    <property type="evidence" value="ECO:0007669"/>
    <property type="project" value="TreeGrafter"/>
</dbReference>
<proteinExistence type="inferred from homology"/>
<dbReference type="InterPro" id="IPR036899">
    <property type="entry name" value="Ribosomal_uL13_sf"/>
</dbReference>
<evidence type="ECO:0000256" key="3">
    <source>
        <dbReference type="ARBA" id="ARBA00023274"/>
    </source>
</evidence>
<keyword evidence="2 4" id="KW-0689">Ribosomal protein</keyword>